<reference evidence="1" key="1">
    <citation type="journal article" date="2014" name="Front. Microbiol.">
        <title>High frequency of phylogenetically diverse reductive dehalogenase-homologous genes in deep subseafloor sedimentary metagenomes.</title>
        <authorList>
            <person name="Kawai M."/>
            <person name="Futagami T."/>
            <person name="Toyoda A."/>
            <person name="Takaki Y."/>
            <person name="Nishi S."/>
            <person name="Hori S."/>
            <person name="Arai W."/>
            <person name="Tsubouchi T."/>
            <person name="Morono Y."/>
            <person name="Uchiyama I."/>
            <person name="Ito T."/>
            <person name="Fujiyama A."/>
            <person name="Inagaki F."/>
            <person name="Takami H."/>
        </authorList>
    </citation>
    <scope>NUCLEOTIDE SEQUENCE</scope>
    <source>
        <strain evidence="1">Expedition CK06-06</strain>
    </source>
</reference>
<dbReference type="AlphaFoldDB" id="X1RVI8"/>
<sequence length="47" mass="5713">MQEIMKSDLRSQVWYFRLVDDCKTILVERGFRASYNVYDLSKFISIF</sequence>
<protein>
    <submittedName>
        <fullName evidence="1">Uncharacterized protein</fullName>
    </submittedName>
</protein>
<gene>
    <name evidence="1" type="ORF">S12H4_14886</name>
</gene>
<evidence type="ECO:0000313" key="1">
    <source>
        <dbReference type="EMBL" id="GAI84787.1"/>
    </source>
</evidence>
<organism evidence="1">
    <name type="scientific">marine sediment metagenome</name>
    <dbReference type="NCBI Taxonomy" id="412755"/>
    <lineage>
        <taxon>unclassified sequences</taxon>
        <taxon>metagenomes</taxon>
        <taxon>ecological metagenomes</taxon>
    </lineage>
</organism>
<proteinExistence type="predicted"/>
<name>X1RVI8_9ZZZZ</name>
<dbReference type="EMBL" id="BARW01007119">
    <property type="protein sequence ID" value="GAI84787.1"/>
    <property type="molecule type" value="Genomic_DNA"/>
</dbReference>
<comment type="caution">
    <text evidence="1">The sequence shown here is derived from an EMBL/GenBank/DDBJ whole genome shotgun (WGS) entry which is preliminary data.</text>
</comment>
<feature type="non-terminal residue" evidence="1">
    <location>
        <position position="47"/>
    </location>
</feature>
<accession>X1RVI8</accession>